<dbReference type="InterPro" id="IPR012340">
    <property type="entry name" value="NA-bd_OB-fold"/>
</dbReference>
<protein>
    <recommendedName>
        <fullName evidence="9">Lysine--tRNA ligase</fullName>
        <ecNumber evidence="9">6.1.1.6</ecNumber>
    </recommendedName>
    <alternativeName>
        <fullName evidence="9">Lysyl-tRNA synthetase</fullName>
        <shortName evidence="9">LysRS</shortName>
    </alternativeName>
</protein>
<dbReference type="NCBIfam" id="NF001756">
    <property type="entry name" value="PRK00484.1"/>
    <property type="match status" value="1"/>
</dbReference>
<dbReference type="SUPFAM" id="SSF55681">
    <property type="entry name" value="Class II aaRS and biotin synthetases"/>
    <property type="match status" value="1"/>
</dbReference>
<dbReference type="AlphaFoldDB" id="A0A8J8CC94"/>
<keyword evidence="9 10" id="KW-0460">Magnesium</keyword>
<organism evidence="13 14">
    <name type="scientific">Candidatus Sysuiplasma superficiale</name>
    <dbReference type="NCBI Taxonomy" id="2823368"/>
    <lineage>
        <taxon>Archaea</taxon>
        <taxon>Methanobacteriati</taxon>
        <taxon>Thermoplasmatota</taxon>
        <taxon>Thermoplasmata</taxon>
        <taxon>Candidatus Sysuiplasmatales</taxon>
        <taxon>Candidatus Sysuiplasmataceae</taxon>
        <taxon>Candidatus Sysuiplasma</taxon>
    </lineage>
</organism>
<dbReference type="HAMAP" id="MF_00252">
    <property type="entry name" value="Lys_tRNA_synth_class2"/>
    <property type="match status" value="1"/>
</dbReference>
<dbReference type="EMBL" id="JAHEAC010000001">
    <property type="protein sequence ID" value="MBX8643150.1"/>
    <property type="molecule type" value="Genomic_DNA"/>
</dbReference>
<keyword evidence="3 9" id="KW-0479">Metal-binding</keyword>
<dbReference type="Gene3D" id="3.30.930.10">
    <property type="entry name" value="Bira Bifunctional Protein, Domain 2"/>
    <property type="match status" value="1"/>
</dbReference>
<evidence type="ECO:0000256" key="6">
    <source>
        <dbReference type="ARBA" id="ARBA00022917"/>
    </source>
</evidence>
<comment type="catalytic activity">
    <reaction evidence="8 9 10">
        <text>tRNA(Lys) + L-lysine + ATP = L-lysyl-tRNA(Lys) + AMP + diphosphate</text>
        <dbReference type="Rhea" id="RHEA:20792"/>
        <dbReference type="Rhea" id="RHEA-COMP:9696"/>
        <dbReference type="Rhea" id="RHEA-COMP:9697"/>
        <dbReference type="ChEBI" id="CHEBI:30616"/>
        <dbReference type="ChEBI" id="CHEBI:32551"/>
        <dbReference type="ChEBI" id="CHEBI:33019"/>
        <dbReference type="ChEBI" id="CHEBI:78442"/>
        <dbReference type="ChEBI" id="CHEBI:78529"/>
        <dbReference type="ChEBI" id="CHEBI:456215"/>
        <dbReference type="EC" id="6.1.1.6"/>
    </reaction>
</comment>
<evidence type="ECO:0000313" key="12">
    <source>
        <dbReference type="EMBL" id="MBX8630938.1"/>
    </source>
</evidence>
<feature type="binding site" evidence="9">
    <location>
        <position position="408"/>
    </location>
    <ligand>
        <name>Mg(2+)</name>
        <dbReference type="ChEBI" id="CHEBI:18420"/>
        <label>1</label>
    </ligand>
</feature>
<dbReference type="EC" id="6.1.1.6" evidence="9"/>
<dbReference type="Proteomes" id="UP000750197">
    <property type="component" value="Unassembled WGS sequence"/>
</dbReference>
<evidence type="ECO:0000256" key="3">
    <source>
        <dbReference type="ARBA" id="ARBA00022723"/>
    </source>
</evidence>
<dbReference type="GO" id="GO:0005829">
    <property type="term" value="C:cytosol"/>
    <property type="evidence" value="ECO:0007669"/>
    <property type="project" value="TreeGrafter"/>
</dbReference>
<evidence type="ECO:0000256" key="10">
    <source>
        <dbReference type="RuleBase" id="RU000336"/>
    </source>
</evidence>
<accession>A0A8J8CC94</accession>
<sequence length="499" mass="57468">MSGEEGRSESETNRLVEIRRVKLQKLREAGIEPFAYSYRRSHTSADVRERFADAGHDPSPDKVRIAGRIMSVRDHGKSCFMNLRDRFGTIQIYGKEDVLGASLYSIFRDADAGDILGVEGNVFRTKRGEITVYVTSFTYLSKSLRPLPEKFHGLRDVEARYRMRYLDLAVNEEVQNIFVTRSRIVSEIRRWLDSRGFIEVETPVLTPIPGGALARPFVTHYNFLDQDFYLRIATELYLKRLIVGGLEKVYEIGKDFRNEDIDTTHNPEFTMLELYQAYADYNDMMELTEKMLSDVLLSVKGSHTLTYGRHEVDFSPPWRRITMVDAIREIGKIEADFSDASELMSVARELRLENLSENMSAGELIAELFDQKVQENIIDPTIVYDYPADISPLAKKKRGDPRFAERFEPFACGMEFGNAFSELNNPMEQRQNFERQKARREVGDEEAHPYDEDYIVAMEYGLHPTGGLGIGIDRLCMLFTNTDSIKEVILFPQLRRKSD</sequence>
<feature type="binding site" evidence="9">
    <location>
        <position position="415"/>
    </location>
    <ligand>
        <name>Mg(2+)</name>
        <dbReference type="ChEBI" id="CHEBI:18420"/>
        <label>2</label>
    </ligand>
</feature>
<keyword evidence="6 9" id="KW-0648">Protein biosynthesis</keyword>
<evidence type="ECO:0000256" key="5">
    <source>
        <dbReference type="ARBA" id="ARBA00022840"/>
    </source>
</evidence>
<evidence type="ECO:0000256" key="8">
    <source>
        <dbReference type="ARBA" id="ARBA00048573"/>
    </source>
</evidence>
<dbReference type="PRINTS" id="PR00982">
    <property type="entry name" value="TRNASYNTHLYS"/>
</dbReference>
<comment type="subunit">
    <text evidence="9">Homodimer.</text>
</comment>
<dbReference type="InterPro" id="IPR045864">
    <property type="entry name" value="aa-tRNA-synth_II/BPL/LPL"/>
</dbReference>
<dbReference type="NCBIfam" id="TIGR00499">
    <property type="entry name" value="lysS_bact"/>
    <property type="match status" value="1"/>
</dbReference>
<evidence type="ECO:0000256" key="1">
    <source>
        <dbReference type="ARBA" id="ARBA00008226"/>
    </source>
</evidence>
<evidence type="ECO:0000313" key="14">
    <source>
        <dbReference type="Proteomes" id="UP000750197"/>
    </source>
</evidence>
<name>A0A8J8CC94_9ARCH</name>
<comment type="similarity">
    <text evidence="1 9">Belongs to the class-II aminoacyl-tRNA synthetase family.</text>
</comment>
<feature type="domain" description="Aminoacyl-transfer RNA synthetases class-II family profile" evidence="11">
    <location>
        <begin position="178"/>
        <end position="492"/>
    </location>
</feature>
<dbReference type="InterPro" id="IPR002313">
    <property type="entry name" value="Lys-tRNA-ligase_II"/>
</dbReference>
<dbReference type="GO" id="GO:0006430">
    <property type="term" value="P:lysyl-tRNA aminoacylation"/>
    <property type="evidence" value="ECO:0007669"/>
    <property type="project" value="UniProtKB-UniRule"/>
</dbReference>
<dbReference type="PANTHER" id="PTHR42918">
    <property type="entry name" value="LYSYL-TRNA SYNTHETASE"/>
    <property type="match status" value="1"/>
</dbReference>
<dbReference type="GO" id="GO:0004824">
    <property type="term" value="F:lysine-tRNA ligase activity"/>
    <property type="evidence" value="ECO:0007669"/>
    <property type="project" value="UniProtKB-UniRule"/>
</dbReference>
<dbReference type="GO" id="GO:0000287">
    <property type="term" value="F:magnesium ion binding"/>
    <property type="evidence" value="ECO:0007669"/>
    <property type="project" value="UniProtKB-UniRule"/>
</dbReference>
<evidence type="ECO:0000259" key="11">
    <source>
        <dbReference type="PROSITE" id="PS50862"/>
    </source>
</evidence>
<dbReference type="FunFam" id="2.40.50.140:FF:000024">
    <property type="entry name" value="Lysine--tRNA ligase"/>
    <property type="match status" value="1"/>
</dbReference>
<dbReference type="InterPro" id="IPR006195">
    <property type="entry name" value="aa-tRNA-synth_II"/>
</dbReference>
<dbReference type="InterPro" id="IPR004364">
    <property type="entry name" value="Aa-tRNA-synt_II"/>
</dbReference>
<dbReference type="GO" id="GO:0000049">
    <property type="term" value="F:tRNA binding"/>
    <property type="evidence" value="ECO:0007669"/>
    <property type="project" value="TreeGrafter"/>
</dbReference>
<keyword evidence="5 9" id="KW-0067">ATP-binding</keyword>
<dbReference type="CDD" id="cd00775">
    <property type="entry name" value="LysRS_core"/>
    <property type="match status" value="1"/>
</dbReference>
<comment type="caution">
    <text evidence="13">The sequence shown here is derived from an EMBL/GenBank/DDBJ whole genome shotgun (WGS) entry which is preliminary data.</text>
</comment>
<evidence type="ECO:0000256" key="2">
    <source>
        <dbReference type="ARBA" id="ARBA00022598"/>
    </source>
</evidence>
<dbReference type="Pfam" id="PF00152">
    <property type="entry name" value="tRNA-synt_2"/>
    <property type="match status" value="1"/>
</dbReference>
<feature type="binding site" evidence="9">
    <location>
        <position position="415"/>
    </location>
    <ligand>
        <name>Mg(2+)</name>
        <dbReference type="ChEBI" id="CHEBI:18420"/>
        <label>1</label>
    </ligand>
</feature>
<evidence type="ECO:0000256" key="4">
    <source>
        <dbReference type="ARBA" id="ARBA00022741"/>
    </source>
</evidence>
<dbReference type="PROSITE" id="PS50862">
    <property type="entry name" value="AA_TRNA_LIGASE_II"/>
    <property type="match status" value="1"/>
</dbReference>
<reference evidence="13" key="1">
    <citation type="submission" date="2021-05" db="EMBL/GenBank/DDBJ databases">
        <title>Genomic insights into ecological role and evolution of a novel Thermoplasmata order Candidatus Sysuiplasmatales.</title>
        <authorList>
            <person name="Yuan Y."/>
        </authorList>
    </citation>
    <scope>NUCLEOTIDE SEQUENCE</scope>
    <source>
        <strain evidence="13">TUT19-bin139</strain>
        <strain evidence="12">YP2-bin.285</strain>
    </source>
</reference>
<keyword evidence="2 9" id="KW-0436">Ligase</keyword>
<dbReference type="SUPFAM" id="SSF50249">
    <property type="entry name" value="Nucleic acid-binding proteins"/>
    <property type="match status" value="1"/>
</dbReference>
<dbReference type="InterPro" id="IPR044136">
    <property type="entry name" value="Lys-tRNA-ligase_II_N"/>
</dbReference>
<evidence type="ECO:0000256" key="9">
    <source>
        <dbReference type="HAMAP-Rule" id="MF_00252"/>
    </source>
</evidence>
<gene>
    <name evidence="9 13" type="primary">lysS</name>
    <name evidence="12" type="ORF">J9259_00210</name>
    <name evidence="13" type="ORF">KIY12_00230</name>
</gene>
<dbReference type="Proteomes" id="UP000716004">
    <property type="component" value="Unassembled WGS sequence"/>
</dbReference>
<evidence type="ECO:0000256" key="7">
    <source>
        <dbReference type="ARBA" id="ARBA00023146"/>
    </source>
</evidence>
<dbReference type="Gene3D" id="2.40.50.140">
    <property type="entry name" value="Nucleic acid-binding proteins"/>
    <property type="match status" value="1"/>
</dbReference>
<dbReference type="PANTHER" id="PTHR42918:SF15">
    <property type="entry name" value="LYSINE--TRNA LIGASE, CHLOROPLASTIC_MITOCHONDRIAL"/>
    <property type="match status" value="1"/>
</dbReference>
<dbReference type="EMBL" id="JAGVSJ010000001">
    <property type="protein sequence ID" value="MBX8630938.1"/>
    <property type="molecule type" value="Genomic_DNA"/>
</dbReference>
<evidence type="ECO:0000313" key="13">
    <source>
        <dbReference type="EMBL" id="MBX8643150.1"/>
    </source>
</evidence>
<proteinExistence type="inferred from homology"/>
<keyword evidence="9" id="KW-0963">Cytoplasm</keyword>
<keyword evidence="4 9" id="KW-0547">Nucleotide-binding</keyword>
<dbReference type="Pfam" id="PF01336">
    <property type="entry name" value="tRNA_anti-codon"/>
    <property type="match status" value="1"/>
</dbReference>
<dbReference type="InterPro" id="IPR004365">
    <property type="entry name" value="NA-bd_OB_tRNA"/>
</dbReference>
<comment type="subcellular location">
    <subcellularLocation>
        <location evidence="9">Cytoplasm</location>
    </subcellularLocation>
</comment>
<comment type="cofactor">
    <cofactor evidence="9 10">
        <name>Mg(2+)</name>
        <dbReference type="ChEBI" id="CHEBI:18420"/>
    </cofactor>
    <text evidence="9 10">Binds 3 Mg(2+) ions per subunit.</text>
</comment>
<keyword evidence="7 9" id="KW-0030">Aminoacyl-tRNA synthetase</keyword>
<dbReference type="InterPro" id="IPR018149">
    <property type="entry name" value="Lys-tRNA-synth_II_C"/>
</dbReference>
<dbReference type="GO" id="GO:0005524">
    <property type="term" value="F:ATP binding"/>
    <property type="evidence" value="ECO:0007669"/>
    <property type="project" value="UniProtKB-UniRule"/>
</dbReference>
<dbReference type="CDD" id="cd04322">
    <property type="entry name" value="LysRS_N"/>
    <property type="match status" value="1"/>
</dbReference>